<organism evidence="2 3">
    <name type="scientific">Agrococcus versicolor</name>
    <dbReference type="NCBI Taxonomy" id="501482"/>
    <lineage>
        <taxon>Bacteria</taxon>
        <taxon>Bacillati</taxon>
        <taxon>Actinomycetota</taxon>
        <taxon>Actinomycetes</taxon>
        <taxon>Micrococcales</taxon>
        <taxon>Microbacteriaceae</taxon>
        <taxon>Agrococcus</taxon>
    </lineage>
</organism>
<name>A0ABN3APB1_9MICO</name>
<dbReference type="PANTHER" id="PTHR33164">
    <property type="entry name" value="TRANSCRIPTIONAL REGULATOR, MARR FAMILY"/>
    <property type="match status" value="1"/>
</dbReference>
<dbReference type="PANTHER" id="PTHR33164:SF43">
    <property type="entry name" value="HTH-TYPE TRANSCRIPTIONAL REPRESSOR YETL"/>
    <property type="match status" value="1"/>
</dbReference>
<dbReference type="InterPro" id="IPR039422">
    <property type="entry name" value="MarR/SlyA-like"/>
</dbReference>
<evidence type="ECO:0000259" key="1">
    <source>
        <dbReference type="PROSITE" id="PS50995"/>
    </source>
</evidence>
<reference evidence="2 3" key="1">
    <citation type="journal article" date="2019" name="Int. J. Syst. Evol. Microbiol.">
        <title>The Global Catalogue of Microorganisms (GCM) 10K type strain sequencing project: providing services to taxonomists for standard genome sequencing and annotation.</title>
        <authorList>
            <consortium name="The Broad Institute Genomics Platform"/>
            <consortium name="The Broad Institute Genome Sequencing Center for Infectious Disease"/>
            <person name="Wu L."/>
            <person name="Ma J."/>
        </authorList>
    </citation>
    <scope>NUCLEOTIDE SEQUENCE [LARGE SCALE GENOMIC DNA]</scope>
    <source>
        <strain evidence="2 3">JCM 16026</strain>
    </source>
</reference>
<dbReference type="SMART" id="SM00347">
    <property type="entry name" value="HTH_MARR"/>
    <property type="match status" value="1"/>
</dbReference>
<dbReference type="PROSITE" id="PS50995">
    <property type="entry name" value="HTH_MARR_2"/>
    <property type="match status" value="1"/>
</dbReference>
<feature type="domain" description="HTH marR-type" evidence="1">
    <location>
        <begin position="13"/>
        <end position="145"/>
    </location>
</feature>
<keyword evidence="3" id="KW-1185">Reference proteome</keyword>
<dbReference type="Proteomes" id="UP001501599">
    <property type="component" value="Unassembled WGS sequence"/>
</dbReference>
<evidence type="ECO:0000313" key="2">
    <source>
        <dbReference type="EMBL" id="GAA2173096.1"/>
    </source>
</evidence>
<dbReference type="EMBL" id="BAAAQT010000005">
    <property type="protein sequence ID" value="GAA2173096.1"/>
    <property type="molecule type" value="Genomic_DNA"/>
</dbReference>
<dbReference type="RefSeq" id="WP_344341983.1">
    <property type="nucleotide sequence ID" value="NZ_BAAAQT010000005.1"/>
</dbReference>
<dbReference type="InterPro" id="IPR036388">
    <property type="entry name" value="WH-like_DNA-bd_sf"/>
</dbReference>
<dbReference type="InterPro" id="IPR000835">
    <property type="entry name" value="HTH_MarR-typ"/>
</dbReference>
<accession>A0ABN3APB1</accession>
<dbReference type="SUPFAM" id="SSF46785">
    <property type="entry name" value="Winged helix' DNA-binding domain"/>
    <property type="match status" value="1"/>
</dbReference>
<dbReference type="InterPro" id="IPR036390">
    <property type="entry name" value="WH_DNA-bd_sf"/>
</dbReference>
<evidence type="ECO:0000313" key="3">
    <source>
        <dbReference type="Proteomes" id="UP001501599"/>
    </source>
</evidence>
<dbReference type="Pfam" id="PF12802">
    <property type="entry name" value="MarR_2"/>
    <property type="match status" value="1"/>
</dbReference>
<dbReference type="Gene3D" id="1.10.10.10">
    <property type="entry name" value="Winged helix-like DNA-binding domain superfamily/Winged helix DNA-binding domain"/>
    <property type="match status" value="1"/>
</dbReference>
<protein>
    <submittedName>
        <fullName evidence="2">MarR family winged helix-turn-helix transcriptional regulator</fullName>
    </submittedName>
</protein>
<gene>
    <name evidence="2" type="ORF">GCM10009846_13640</name>
</gene>
<sequence>MRAPQHPEHGPPFQDLLLSVFQLSNVLSSSGDRLVADLGLTSARWQVLGAVAIGAPRPVSWLARDLDVSRQNVQRIVNDLVRDGFVTLEPNPNHQRAQLVTMSEAGAEVMAAAALRARPWAEHAASGISPDDIDTARRVLHAIGAAVHHHDHRTNQEEPA</sequence>
<proteinExistence type="predicted"/>
<comment type="caution">
    <text evidence="2">The sequence shown here is derived from an EMBL/GenBank/DDBJ whole genome shotgun (WGS) entry which is preliminary data.</text>
</comment>